<reference evidence="3" key="1">
    <citation type="journal article" date="2019" name="Genome Biol. Evol.">
        <title>The Rhododendron genome and chromosomal organization provide insight into shared whole-genome duplications across the heath family (Ericaceae).</title>
        <authorList>
            <person name="Soza V.L."/>
            <person name="Lindsley D."/>
            <person name="Waalkes A."/>
            <person name="Ramage E."/>
            <person name="Patwardhan R.P."/>
            <person name="Burton J.N."/>
            <person name="Adey A."/>
            <person name="Kumar A."/>
            <person name="Qiu R."/>
            <person name="Shendure J."/>
            <person name="Hall B."/>
        </authorList>
    </citation>
    <scope>NUCLEOTIDE SEQUENCE</scope>
    <source>
        <strain evidence="3">RSF 1966-606</strain>
    </source>
</reference>
<protein>
    <recommendedName>
        <fullName evidence="2">Nucleoside phosphorylase domain-containing protein</fullName>
    </recommendedName>
</protein>
<dbReference type="SUPFAM" id="SSF53167">
    <property type="entry name" value="Purine and uridine phosphorylases"/>
    <property type="match status" value="1"/>
</dbReference>
<name>A0A6A4KNM7_9ERIC</name>
<dbReference type="PANTHER" id="PTHR21234:SF19">
    <property type="entry name" value="BARK STORAGE PROTEIN B-LIKE"/>
    <property type="match status" value="1"/>
</dbReference>
<evidence type="ECO:0000256" key="1">
    <source>
        <dbReference type="SAM" id="SignalP"/>
    </source>
</evidence>
<organism evidence="3">
    <name type="scientific">Rhododendron williamsianum</name>
    <dbReference type="NCBI Taxonomy" id="262921"/>
    <lineage>
        <taxon>Eukaryota</taxon>
        <taxon>Viridiplantae</taxon>
        <taxon>Streptophyta</taxon>
        <taxon>Embryophyta</taxon>
        <taxon>Tracheophyta</taxon>
        <taxon>Spermatophyta</taxon>
        <taxon>Magnoliopsida</taxon>
        <taxon>eudicotyledons</taxon>
        <taxon>Gunneridae</taxon>
        <taxon>Pentapetalae</taxon>
        <taxon>asterids</taxon>
        <taxon>Ericales</taxon>
        <taxon>Ericaceae</taxon>
        <taxon>Ericoideae</taxon>
        <taxon>Rhodoreae</taxon>
        <taxon>Rhododendron</taxon>
    </lineage>
</organism>
<evidence type="ECO:0000313" key="3">
    <source>
        <dbReference type="EMBL" id="KAE9445031.1"/>
    </source>
</evidence>
<keyword evidence="1" id="KW-0732">Signal</keyword>
<gene>
    <name evidence="3" type="ORF">C3L33_23071</name>
</gene>
<feature type="non-terminal residue" evidence="3">
    <location>
        <position position="1"/>
    </location>
</feature>
<proteinExistence type="predicted"/>
<dbReference type="OrthoDB" id="1916878at2759"/>
<dbReference type="PANTHER" id="PTHR21234">
    <property type="entry name" value="PURINE NUCLEOSIDE PHOSPHORYLASE"/>
    <property type="match status" value="1"/>
</dbReference>
<dbReference type="Gene3D" id="3.40.50.1580">
    <property type="entry name" value="Nucleoside phosphorylase domain"/>
    <property type="match status" value="1"/>
</dbReference>
<sequence>METSASRSIFVCLCALMIITFTFHETSGALHAETQRQINQANKNGPYLGLVIPNLFEMNPLLQSPNFTASDLKIDFAGKFINAGITTQLLLSLFKIEGIVHYGIAGNANPSLNIGDVTIPQYWSHTGLWNWQVSALDHCLVIPTTIS</sequence>
<dbReference type="Pfam" id="PF01048">
    <property type="entry name" value="PNP_UDP_1"/>
    <property type="match status" value="1"/>
</dbReference>
<feature type="chain" id="PRO_5025453246" description="Nucleoside phosphorylase domain-containing protein" evidence="1">
    <location>
        <begin position="29"/>
        <end position="147"/>
    </location>
</feature>
<feature type="signal peptide" evidence="1">
    <location>
        <begin position="1"/>
        <end position="28"/>
    </location>
</feature>
<evidence type="ECO:0000259" key="2">
    <source>
        <dbReference type="Pfam" id="PF01048"/>
    </source>
</evidence>
<dbReference type="GO" id="GO:0009116">
    <property type="term" value="P:nucleoside metabolic process"/>
    <property type="evidence" value="ECO:0007669"/>
    <property type="project" value="InterPro"/>
</dbReference>
<dbReference type="InterPro" id="IPR000845">
    <property type="entry name" value="Nucleoside_phosphorylase_d"/>
</dbReference>
<feature type="domain" description="Nucleoside phosphorylase" evidence="2">
    <location>
        <begin position="82"/>
        <end position="127"/>
    </location>
</feature>
<accession>A0A6A4KNM7</accession>
<dbReference type="EMBL" id="QEFC01004614">
    <property type="protein sequence ID" value="KAE9445031.1"/>
    <property type="molecule type" value="Genomic_DNA"/>
</dbReference>
<dbReference type="GO" id="GO:0003824">
    <property type="term" value="F:catalytic activity"/>
    <property type="evidence" value="ECO:0007669"/>
    <property type="project" value="InterPro"/>
</dbReference>
<comment type="caution">
    <text evidence="3">The sequence shown here is derived from an EMBL/GenBank/DDBJ whole genome shotgun (WGS) entry which is preliminary data.</text>
</comment>
<dbReference type="InterPro" id="IPR035994">
    <property type="entry name" value="Nucleoside_phosphorylase_sf"/>
</dbReference>
<dbReference type="AlphaFoldDB" id="A0A6A4KNM7"/>